<dbReference type="GO" id="GO:0005681">
    <property type="term" value="C:spliceosomal complex"/>
    <property type="evidence" value="ECO:0007669"/>
    <property type="project" value="InterPro"/>
</dbReference>
<evidence type="ECO:0000256" key="2">
    <source>
        <dbReference type="ARBA" id="ARBA00022771"/>
    </source>
</evidence>
<name>A0A0L0FDV4_9EUKA</name>
<organism evidence="6 7">
    <name type="scientific">Sphaeroforma arctica JP610</name>
    <dbReference type="NCBI Taxonomy" id="667725"/>
    <lineage>
        <taxon>Eukaryota</taxon>
        <taxon>Ichthyosporea</taxon>
        <taxon>Ichthyophonida</taxon>
        <taxon>Sphaeroforma</taxon>
    </lineage>
</organism>
<sequence length="98" mass="11543">MSMKVKRSTAGEVRDMFAQIKKRKLEAARADEFDFEKRVAYAKAEEEKIKRQRRNREKQKKEEKKKEAESSLPQSTLTSEELMMQKMMGFGSFETSKT</sequence>
<keyword evidence="1" id="KW-0479">Metal-binding</keyword>
<proteinExistence type="predicted"/>
<dbReference type="PANTHER" id="PTHR45986">
    <property type="entry name" value="ZINC FINGER MATRIN-TYPE PROTEIN 2"/>
    <property type="match status" value="1"/>
</dbReference>
<dbReference type="GO" id="GO:0046540">
    <property type="term" value="C:U4/U6 x U5 tri-snRNP complex"/>
    <property type="evidence" value="ECO:0007669"/>
    <property type="project" value="TreeGrafter"/>
</dbReference>
<accession>A0A0L0FDV4</accession>
<dbReference type="GO" id="GO:0008270">
    <property type="term" value="F:zinc ion binding"/>
    <property type="evidence" value="ECO:0007669"/>
    <property type="project" value="UniProtKB-KW"/>
</dbReference>
<dbReference type="GO" id="GO:0000398">
    <property type="term" value="P:mRNA splicing, via spliceosome"/>
    <property type="evidence" value="ECO:0007669"/>
    <property type="project" value="InterPro"/>
</dbReference>
<evidence type="ECO:0000256" key="3">
    <source>
        <dbReference type="ARBA" id="ARBA00022833"/>
    </source>
</evidence>
<dbReference type="STRING" id="667725.A0A0L0FDV4"/>
<evidence type="ECO:0000313" key="6">
    <source>
        <dbReference type="EMBL" id="KNC74935.1"/>
    </source>
</evidence>
<dbReference type="PANTHER" id="PTHR45986:SF1">
    <property type="entry name" value="ZINC FINGER MATRIN-TYPE PROTEIN 2"/>
    <property type="match status" value="1"/>
</dbReference>
<reference evidence="6 7" key="1">
    <citation type="submission" date="2011-02" db="EMBL/GenBank/DDBJ databases">
        <title>The Genome Sequence of Sphaeroforma arctica JP610.</title>
        <authorList>
            <consortium name="The Broad Institute Genome Sequencing Platform"/>
            <person name="Russ C."/>
            <person name="Cuomo C."/>
            <person name="Young S.K."/>
            <person name="Zeng Q."/>
            <person name="Gargeya S."/>
            <person name="Alvarado L."/>
            <person name="Berlin A."/>
            <person name="Chapman S.B."/>
            <person name="Chen Z."/>
            <person name="Freedman E."/>
            <person name="Gellesch M."/>
            <person name="Goldberg J."/>
            <person name="Griggs A."/>
            <person name="Gujja S."/>
            <person name="Heilman E."/>
            <person name="Heiman D."/>
            <person name="Howarth C."/>
            <person name="Mehta T."/>
            <person name="Neiman D."/>
            <person name="Pearson M."/>
            <person name="Roberts A."/>
            <person name="Saif S."/>
            <person name="Shea T."/>
            <person name="Shenoy N."/>
            <person name="Sisk P."/>
            <person name="Stolte C."/>
            <person name="Sykes S."/>
            <person name="White J."/>
            <person name="Yandava C."/>
            <person name="Burger G."/>
            <person name="Gray M.W."/>
            <person name="Holland P.W.H."/>
            <person name="King N."/>
            <person name="Lang F.B.F."/>
            <person name="Roger A.J."/>
            <person name="Ruiz-Trillo I."/>
            <person name="Haas B."/>
            <person name="Nusbaum C."/>
            <person name="Birren B."/>
        </authorList>
    </citation>
    <scope>NUCLEOTIDE SEQUENCE [LARGE SCALE GENOMIC DNA]</scope>
    <source>
        <strain evidence="6 7">JP610</strain>
    </source>
</reference>
<dbReference type="EMBL" id="KQ243967">
    <property type="protein sequence ID" value="KNC74935.1"/>
    <property type="molecule type" value="Genomic_DNA"/>
</dbReference>
<dbReference type="InterPro" id="IPR040107">
    <property type="entry name" value="Snu23"/>
</dbReference>
<dbReference type="RefSeq" id="XP_014148837.1">
    <property type="nucleotide sequence ID" value="XM_014293362.1"/>
</dbReference>
<keyword evidence="3" id="KW-0862">Zinc</keyword>
<keyword evidence="4" id="KW-0539">Nucleus</keyword>
<keyword evidence="2" id="KW-0863">Zinc-finger</keyword>
<evidence type="ECO:0000256" key="4">
    <source>
        <dbReference type="ARBA" id="ARBA00023242"/>
    </source>
</evidence>
<protein>
    <submittedName>
        <fullName evidence="6">Uncharacterized protein</fullName>
    </submittedName>
</protein>
<evidence type="ECO:0000256" key="5">
    <source>
        <dbReference type="SAM" id="MobiDB-lite"/>
    </source>
</evidence>
<keyword evidence="7" id="KW-1185">Reference proteome</keyword>
<evidence type="ECO:0000256" key="1">
    <source>
        <dbReference type="ARBA" id="ARBA00022723"/>
    </source>
</evidence>
<dbReference type="Proteomes" id="UP000054560">
    <property type="component" value="Unassembled WGS sequence"/>
</dbReference>
<feature type="compositionally biased region" description="Basic and acidic residues" evidence="5">
    <location>
        <begin position="59"/>
        <end position="69"/>
    </location>
</feature>
<feature type="region of interest" description="Disordered" evidence="5">
    <location>
        <begin position="44"/>
        <end position="80"/>
    </location>
</feature>
<dbReference type="GeneID" id="25913032"/>
<evidence type="ECO:0000313" key="7">
    <source>
        <dbReference type="Proteomes" id="UP000054560"/>
    </source>
</evidence>
<gene>
    <name evidence="6" type="ORF">SARC_12528</name>
</gene>
<dbReference type="AlphaFoldDB" id="A0A0L0FDV4"/>